<dbReference type="SUPFAM" id="SSF47413">
    <property type="entry name" value="lambda repressor-like DNA-binding domains"/>
    <property type="match status" value="1"/>
</dbReference>
<dbReference type="SMART" id="SM00530">
    <property type="entry name" value="HTH_XRE"/>
    <property type="match status" value="1"/>
</dbReference>
<dbReference type="Gene3D" id="3.30.450.180">
    <property type="match status" value="1"/>
</dbReference>
<dbReference type="EMBL" id="PVTF01000002">
    <property type="protein sequence ID" value="PRY45139.1"/>
    <property type="molecule type" value="Genomic_DNA"/>
</dbReference>
<dbReference type="InterPro" id="IPR001387">
    <property type="entry name" value="Cro/C1-type_HTH"/>
</dbReference>
<dbReference type="InterPro" id="IPR041413">
    <property type="entry name" value="MLTR_LBD"/>
</dbReference>
<dbReference type="RefSeq" id="WP_106186673.1">
    <property type="nucleotide sequence ID" value="NZ_PVTF01000002.1"/>
</dbReference>
<dbReference type="PANTHER" id="PTHR35010:SF2">
    <property type="entry name" value="BLL4672 PROTEIN"/>
    <property type="match status" value="1"/>
</dbReference>
<evidence type="ECO:0000313" key="3">
    <source>
        <dbReference type="Proteomes" id="UP000239494"/>
    </source>
</evidence>
<keyword evidence="3" id="KW-1185">Reference proteome</keyword>
<dbReference type="OrthoDB" id="3542608at2"/>
<dbReference type="GO" id="GO:0003677">
    <property type="term" value="F:DNA binding"/>
    <property type="evidence" value="ECO:0007669"/>
    <property type="project" value="UniProtKB-KW"/>
</dbReference>
<dbReference type="Gene3D" id="1.10.260.40">
    <property type="entry name" value="lambda repressor-like DNA-binding domains"/>
    <property type="match status" value="1"/>
</dbReference>
<dbReference type="Pfam" id="PF13560">
    <property type="entry name" value="HTH_31"/>
    <property type="match status" value="1"/>
</dbReference>
<dbReference type="AlphaFoldDB" id="A0A2T0THQ6"/>
<dbReference type="InterPro" id="IPR010982">
    <property type="entry name" value="Lambda_DNA-bd_dom_sf"/>
</dbReference>
<evidence type="ECO:0000259" key="1">
    <source>
        <dbReference type="PROSITE" id="PS50943"/>
    </source>
</evidence>
<sequence>MSLGAVLRAWRQRVRPADVGLPAGRGERRTPGLRREELAWLAGVSPDYVKRLEQDRAHPSGDVVRALARALRVTTEEHDLMARLAGHASAPGGQVPRHITPSVQRLADRLADVPLAVYDVTWTMLAANRSWAALFGDPDAPKGRARNLVWQHFTGAGSPVRQEDPELHERSLVADLGDAVLRYPGDAELVAMIGALRATSDRFAELWDQPAVSRHGGKRKSVANAVVGDLVLDCDVLTVHDAELRLVVLTAAPNTPDADKLAVLNVVGLQDMTAPDAY</sequence>
<dbReference type="PROSITE" id="PS50943">
    <property type="entry name" value="HTH_CROC1"/>
    <property type="match status" value="1"/>
</dbReference>
<keyword evidence="2" id="KW-0238">DNA-binding</keyword>
<reference evidence="2 3" key="1">
    <citation type="submission" date="2018-03" db="EMBL/GenBank/DDBJ databases">
        <title>Genomic Encyclopedia of Archaeal and Bacterial Type Strains, Phase II (KMG-II): from individual species to whole genera.</title>
        <authorList>
            <person name="Goeker M."/>
        </authorList>
    </citation>
    <scope>NUCLEOTIDE SEQUENCE [LARGE SCALE GENOMIC DNA]</scope>
    <source>
        <strain evidence="2 3">DSM 44720</strain>
    </source>
</reference>
<protein>
    <submittedName>
        <fullName evidence="2">DNA-binding XRE family transcriptional regulator</fullName>
    </submittedName>
</protein>
<feature type="domain" description="HTH cro/C1-type" evidence="1">
    <location>
        <begin position="32"/>
        <end position="78"/>
    </location>
</feature>
<dbReference type="PANTHER" id="PTHR35010">
    <property type="entry name" value="BLL4672 PROTEIN-RELATED"/>
    <property type="match status" value="1"/>
</dbReference>
<proteinExistence type="predicted"/>
<dbReference type="Proteomes" id="UP000239494">
    <property type="component" value="Unassembled WGS sequence"/>
</dbReference>
<name>A0A2T0THQ6_9PSEU</name>
<comment type="caution">
    <text evidence="2">The sequence shown here is derived from an EMBL/GenBank/DDBJ whole genome shotgun (WGS) entry which is preliminary data.</text>
</comment>
<dbReference type="CDD" id="cd00093">
    <property type="entry name" value="HTH_XRE"/>
    <property type="match status" value="1"/>
</dbReference>
<gene>
    <name evidence="2" type="ORF">CLV43_102704</name>
</gene>
<evidence type="ECO:0000313" key="2">
    <source>
        <dbReference type="EMBL" id="PRY45139.1"/>
    </source>
</evidence>
<accession>A0A2T0THQ6</accession>
<dbReference type="Pfam" id="PF17765">
    <property type="entry name" value="MLTR_LBD"/>
    <property type="match status" value="1"/>
</dbReference>
<organism evidence="2 3">
    <name type="scientific">Umezawaea tangerina</name>
    <dbReference type="NCBI Taxonomy" id="84725"/>
    <lineage>
        <taxon>Bacteria</taxon>
        <taxon>Bacillati</taxon>
        <taxon>Actinomycetota</taxon>
        <taxon>Actinomycetes</taxon>
        <taxon>Pseudonocardiales</taxon>
        <taxon>Pseudonocardiaceae</taxon>
        <taxon>Umezawaea</taxon>
    </lineage>
</organism>